<dbReference type="Gene3D" id="3.40.50.300">
    <property type="entry name" value="P-loop containing nucleotide triphosphate hydrolases"/>
    <property type="match status" value="1"/>
</dbReference>
<gene>
    <name evidence="3" type="ORF">MSAN_00162500</name>
</gene>
<feature type="domain" description="Helicase C-terminal" evidence="2">
    <location>
        <begin position="38"/>
        <end position="193"/>
    </location>
</feature>
<dbReference type="Proteomes" id="UP000623467">
    <property type="component" value="Unassembled WGS sequence"/>
</dbReference>
<proteinExistence type="predicted"/>
<feature type="region of interest" description="Disordered" evidence="1">
    <location>
        <begin position="189"/>
        <end position="251"/>
    </location>
</feature>
<evidence type="ECO:0000313" key="4">
    <source>
        <dbReference type="Proteomes" id="UP000623467"/>
    </source>
</evidence>
<dbReference type="EMBL" id="JACAZH010000001">
    <property type="protein sequence ID" value="KAF7377409.1"/>
    <property type="molecule type" value="Genomic_DNA"/>
</dbReference>
<sequence>MEASKWYSEAKDEKVWELSIFGTDRGKNSISLKVFRNSCNKASDVLKYLVFVQSIEQGHRIVHYLRSLLPPHLQKDARRLIRHHHSLACPECKKEGMESLYKCGEDRDCLVHVSTDVLTVGVDIPGLAGVIIFDKMTSASEVTQRAGRPVRERGTHGFAYIYVSEANMAEATAYINSEAGKQDKRVLEAKDPGSHVRPTPVAEPAATEPPESTNAVTPAQPEKENAPAVAAESKKSARTKKTKATPGGIGKPGQRTCTSLLLIFAAHARNRCITRQINMIYANPGVDKDCGRCSSCVGDVVPEPREAAAAVTSAPVEEGDEADKIPAYMKPQVKDLKVVAEKVQNSVRTFRWSQPQRPDGLLSTKIFLPPDIITAITTDFLLIASEEVFLSRILTWKYADEYGPALWNIVKVLVDDLRKELVARHEEALEKQRDGRLHKWIVAEKLDSIKRVRLTLPVHGTIPVVGLNDRAISPEHFYLGSPEKAAPKGQKRKAAEPPQPAKPSKRSKQADKENSDPKPVPARKRRHKK</sequence>
<dbReference type="InterPro" id="IPR001650">
    <property type="entry name" value="Helicase_C-like"/>
</dbReference>
<protein>
    <submittedName>
        <fullName evidence="3">P-loop containing nucleoside triphosphate hydrolase protein</fullName>
    </submittedName>
</protein>
<name>A0A8H7DJ79_9AGAR</name>
<dbReference type="PROSITE" id="PS51194">
    <property type="entry name" value="HELICASE_CTER"/>
    <property type="match status" value="1"/>
</dbReference>
<accession>A0A8H7DJ79</accession>
<feature type="region of interest" description="Disordered" evidence="1">
    <location>
        <begin position="479"/>
        <end position="529"/>
    </location>
</feature>
<feature type="compositionally biased region" description="Low complexity" evidence="1">
    <location>
        <begin position="198"/>
        <end position="213"/>
    </location>
</feature>
<keyword evidence="3" id="KW-0378">Hydrolase</keyword>
<reference evidence="3" key="1">
    <citation type="submission" date="2020-05" db="EMBL/GenBank/DDBJ databases">
        <title>Mycena genomes resolve the evolution of fungal bioluminescence.</title>
        <authorList>
            <person name="Tsai I.J."/>
        </authorList>
    </citation>
    <scope>NUCLEOTIDE SEQUENCE</scope>
    <source>
        <strain evidence="3">160909Yilan</strain>
    </source>
</reference>
<organism evidence="3 4">
    <name type="scientific">Mycena sanguinolenta</name>
    <dbReference type="NCBI Taxonomy" id="230812"/>
    <lineage>
        <taxon>Eukaryota</taxon>
        <taxon>Fungi</taxon>
        <taxon>Dikarya</taxon>
        <taxon>Basidiomycota</taxon>
        <taxon>Agaricomycotina</taxon>
        <taxon>Agaricomycetes</taxon>
        <taxon>Agaricomycetidae</taxon>
        <taxon>Agaricales</taxon>
        <taxon>Marasmiineae</taxon>
        <taxon>Mycenaceae</taxon>
        <taxon>Mycena</taxon>
    </lineage>
</organism>
<dbReference type="GO" id="GO:0016787">
    <property type="term" value="F:hydrolase activity"/>
    <property type="evidence" value="ECO:0007669"/>
    <property type="project" value="UniProtKB-KW"/>
</dbReference>
<dbReference type="AlphaFoldDB" id="A0A8H7DJ79"/>
<evidence type="ECO:0000256" key="1">
    <source>
        <dbReference type="SAM" id="MobiDB-lite"/>
    </source>
</evidence>
<evidence type="ECO:0000259" key="2">
    <source>
        <dbReference type="PROSITE" id="PS51194"/>
    </source>
</evidence>
<comment type="caution">
    <text evidence="3">The sequence shown here is derived from an EMBL/GenBank/DDBJ whole genome shotgun (WGS) entry which is preliminary data.</text>
</comment>
<dbReference type="SUPFAM" id="SSF52540">
    <property type="entry name" value="P-loop containing nucleoside triphosphate hydrolases"/>
    <property type="match status" value="1"/>
</dbReference>
<dbReference type="Pfam" id="PF00271">
    <property type="entry name" value="Helicase_C"/>
    <property type="match status" value="1"/>
</dbReference>
<dbReference type="OrthoDB" id="3269685at2759"/>
<evidence type="ECO:0000313" key="3">
    <source>
        <dbReference type="EMBL" id="KAF7377409.1"/>
    </source>
</evidence>
<dbReference type="InterPro" id="IPR027417">
    <property type="entry name" value="P-loop_NTPase"/>
</dbReference>
<keyword evidence="4" id="KW-1185">Reference proteome</keyword>